<keyword evidence="1" id="KW-0812">Transmembrane</keyword>
<dbReference type="CDD" id="cd02062">
    <property type="entry name" value="Nitro_FMN_reductase"/>
    <property type="match status" value="1"/>
</dbReference>
<comment type="caution">
    <text evidence="3">The sequence shown here is derived from an EMBL/GenBank/DDBJ whole genome shotgun (WGS) entry which is preliminary data.</text>
</comment>
<keyword evidence="1" id="KW-0472">Membrane</keyword>
<dbReference type="EMBL" id="JABEMB010000014">
    <property type="protein sequence ID" value="NNH04305.1"/>
    <property type="molecule type" value="Genomic_DNA"/>
</dbReference>
<dbReference type="InterPro" id="IPR029479">
    <property type="entry name" value="Nitroreductase"/>
</dbReference>
<evidence type="ECO:0000313" key="3">
    <source>
        <dbReference type="EMBL" id="NNH04305.1"/>
    </source>
</evidence>
<gene>
    <name evidence="3" type="ORF">HLA99_10635</name>
</gene>
<evidence type="ECO:0000259" key="2">
    <source>
        <dbReference type="Pfam" id="PF00881"/>
    </source>
</evidence>
<dbReference type="InterPro" id="IPR050627">
    <property type="entry name" value="Nitroreductase/BluB"/>
</dbReference>
<dbReference type="PANTHER" id="PTHR23026">
    <property type="entry name" value="NADPH NITROREDUCTASE"/>
    <property type="match status" value="1"/>
</dbReference>
<sequence length="297" mass="32714">MAIAGEFFRDYQIYAAATAWDYGSTGRDVRRDEREALVSRLTIAYHGLEKGASLPTPRRPFGLTRSQTLRRLLEQARCRDGTDESIAHAESAMAAVASFNEGGEISDLVTPRSAWDGAAFEASAVEQFVRNRHSVRNFDMHRSVDAGVIADVVSLAGTTPSVCNRRSYRAHFYDDPEAIAGLLSLQNGNAGFGHTVPALIVVTERRSAFVGAGERNQRWVDGGLFAMSLVWLLHAFGLGSCFLNWSQPNSQTRRLRAIGRIPETEDVIVLIAIGYPAEGHRVARSPERSLSDLLERH</sequence>
<dbReference type="Pfam" id="PF00881">
    <property type="entry name" value="Nitroreductase"/>
    <property type="match status" value="2"/>
</dbReference>
<keyword evidence="4" id="KW-1185">Reference proteome</keyword>
<reference evidence="3 4" key="1">
    <citation type="submission" date="2020-05" db="EMBL/GenBank/DDBJ databases">
        <title>MicrobeNet Type strains.</title>
        <authorList>
            <person name="Nicholson A.C."/>
        </authorList>
    </citation>
    <scope>NUCLEOTIDE SEQUENCE [LARGE SCALE GENOMIC DNA]</scope>
    <source>
        <strain evidence="3 4">JCM 14282</strain>
    </source>
</reference>
<dbReference type="RefSeq" id="WP_167038542.1">
    <property type="nucleotide sequence ID" value="NZ_BAAANA010000001.1"/>
</dbReference>
<dbReference type="AlphaFoldDB" id="A0A7Y2M0L1"/>
<dbReference type="Gene3D" id="3.40.109.10">
    <property type="entry name" value="NADH Oxidase"/>
    <property type="match status" value="1"/>
</dbReference>
<keyword evidence="1" id="KW-1133">Transmembrane helix</keyword>
<feature type="domain" description="Nitroreductase" evidence="2">
    <location>
        <begin position="186"/>
        <end position="275"/>
    </location>
</feature>
<dbReference type="InterPro" id="IPR000415">
    <property type="entry name" value="Nitroreductase-like"/>
</dbReference>
<protein>
    <submittedName>
        <fullName evidence="3">Nitroreductase family protein</fullName>
    </submittedName>
</protein>
<dbReference type="SUPFAM" id="SSF55469">
    <property type="entry name" value="FMN-dependent nitroreductase-like"/>
    <property type="match status" value="1"/>
</dbReference>
<name>A0A7Y2M0L1_9MICO</name>
<dbReference type="GO" id="GO:0016491">
    <property type="term" value="F:oxidoreductase activity"/>
    <property type="evidence" value="ECO:0007669"/>
    <property type="project" value="InterPro"/>
</dbReference>
<dbReference type="PANTHER" id="PTHR23026:SF123">
    <property type="entry name" value="NAD(P)H NITROREDUCTASE RV3131-RELATED"/>
    <property type="match status" value="1"/>
</dbReference>
<proteinExistence type="predicted"/>
<dbReference type="Proteomes" id="UP000543598">
    <property type="component" value="Unassembled WGS sequence"/>
</dbReference>
<evidence type="ECO:0000313" key="4">
    <source>
        <dbReference type="Proteomes" id="UP000543598"/>
    </source>
</evidence>
<accession>A0A7Y2M0L1</accession>
<feature type="transmembrane region" description="Helical" evidence="1">
    <location>
        <begin position="224"/>
        <end position="246"/>
    </location>
</feature>
<feature type="domain" description="Nitroreductase" evidence="2">
    <location>
        <begin position="129"/>
        <end position="180"/>
    </location>
</feature>
<evidence type="ECO:0000256" key="1">
    <source>
        <dbReference type="SAM" id="Phobius"/>
    </source>
</evidence>
<organism evidence="3 4">
    <name type="scientific">Microbacterium ulmi</name>
    <dbReference type="NCBI Taxonomy" id="179095"/>
    <lineage>
        <taxon>Bacteria</taxon>
        <taxon>Bacillati</taxon>
        <taxon>Actinomycetota</taxon>
        <taxon>Actinomycetes</taxon>
        <taxon>Micrococcales</taxon>
        <taxon>Microbacteriaceae</taxon>
        <taxon>Microbacterium</taxon>
    </lineage>
</organism>